<dbReference type="InterPro" id="IPR002104">
    <property type="entry name" value="Integrase_catalytic"/>
</dbReference>
<reference evidence="8 9" key="1">
    <citation type="submission" date="2020-03" db="EMBL/GenBank/DDBJ databases">
        <title>WGS of the type strain of Planosporangium spp.</title>
        <authorList>
            <person name="Thawai C."/>
        </authorList>
    </citation>
    <scope>NUCLEOTIDE SEQUENCE [LARGE SCALE GENOMIC DNA]</scope>
    <source>
        <strain evidence="8 9">TBRC 5610</strain>
    </source>
</reference>
<evidence type="ECO:0000256" key="4">
    <source>
        <dbReference type="ARBA" id="ARBA00023172"/>
    </source>
</evidence>
<keyword evidence="3 5" id="KW-0238">DNA-binding</keyword>
<evidence type="ECO:0000256" key="1">
    <source>
        <dbReference type="ARBA" id="ARBA00008857"/>
    </source>
</evidence>
<feature type="domain" description="Tyr recombinase" evidence="6">
    <location>
        <begin position="155"/>
        <end position="350"/>
    </location>
</feature>
<evidence type="ECO:0000256" key="3">
    <source>
        <dbReference type="ARBA" id="ARBA00023125"/>
    </source>
</evidence>
<dbReference type="InterPro" id="IPR044068">
    <property type="entry name" value="CB"/>
</dbReference>
<evidence type="ECO:0000259" key="7">
    <source>
        <dbReference type="PROSITE" id="PS51900"/>
    </source>
</evidence>
<dbReference type="SUPFAM" id="SSF56349">
    <property type="entry name" value="DNA breaking-rejoining enzymes"/>
    <property type="match status" value="1"/>
</dbReference>
<accession>A0ABX0XUZ4</accession>
<name>A0ABX0XUZ4_9ACTN</name>
<dbReference type="PANTHER" id="PTHR30629">
    <property type="entry name" value="PROPHAGE INTEGRASE"/>
    <property type="match status" value="1"/>
</dbReference>
<dbReference type="InterPro" id="IPR010998">
    <property type="entry name" value="Integrase_recombinase_N"/>
</dbReference>
<dbReference type="PANTHER" id="PTHR30629:SF2">
    <property type="entry name" value="PROPHAGE INTEGRASE INTS-RELATED"/>
    <property type="match status" value="1"/>
</dbReference>
<keyword evidence="2" id="KW-0229">DNA integration</keyword>
<comment type="caution">
    <text evidence="8">The sequence shown here is derived from an EMBL/GenBank/DDBJ whole genome shotgun (WGS) entry which is preliminary data.</text>
</comment>
<dbReference type="Pfam" id="PF14659">
    <property type="entry name" value="Phage_int_SAM_3"/>
    <property type="match status" value="1"/>
</dbReference>
<dbReference type="InterPro" id="IPR013762">
    <property type="entry name" value="Integrase-like_cat_sf"/>
</dbReference>
<keyword evidence="9" id="KW-1185">Reference proteome</keyword>
<evidence type="ECO:0000256" key="2">
    <source>
        <dbReference type="ARBA" id="ARBA00022908"/>
    </source>
</evidence>
<dbReference type="EMBL" id="JAATVY010000004">
    <property type="protein sequence ID" value="NJC69856.1"/>
    <property type="molecule type" value="Genomic_DNA"/>
</dbReference>
<organism evidence="8 9">
    <name type="scientific">Planosporangium thailandense</name>
    <dbReference type="NCBI Taxonomy" id="765197"/>
    <lineage>
        <taxon>Bacteria</taxon>
        <taxon>Bacillati</taxon>
        <taxon>Actinomycetota</taxon>
        <taxon>Actinomycetes</taxon>
        <taxon>Micromonosporales</taxon>
        <taxon>Micromonosporaceae</taxon>
        <taxon>Planosporangium</taxon>
    </lineage>
</organism>
<gene>
    <name evidence="8" type="ORF">HC031_09005</name>
</gene>
<dbReference type="Gene3D" id="1.10.443.10">
    <property type="entry name" value="Intergrase catalytic core"/>
    <property type="match status" value="1"/>
</dbReference>
<dbReference type="Gene3D" id="1.10.150.130">
    <property type="match status" value="1"/>
</dbReference>
<comment type="similarity">
    <text evidence="1">Belongs to the 'phage' integrase family.</text>
</comment>
<keyword evidence="4" id="KW-0233">DNA recombination</keyword>
<protein>
    <submittedName>
        <fullName evidence="8">Tyrosine-type recombinase/integrase</fullName>
    </submittedName>
</protein>
<dbReference type="PROSITE" id="PS51900">
    <property type="entry name" value="CB"/>
    <property type="match status" value="1"/>
</dbReference>
<feature type="domain" description="Core-binding (CB)" evidence="7">
    <location>
        <begin position="55"/>
        <end position="134"/>
    </location>
</feature>
<dbReference type="InterPro" id="IPR011010">
    <property type="entry name" value="DNA_brk_join_enz"/>
</dbReference>
<evidence type="ECO:0000313" key="9">
    <source>
        <dbReference type="Proteomes" id="UP000722989"/>
    </source>
</evidence>
<proteinExistence type="inferred from homology"/>
<sequence>MEKRTARYRVRYRLADGTVGTDSWHPTKAAAELRCKQVEVEQALDTYLDPALGRITLAEWVAIWEPGHIAGPAKWAAYRSHLRNHILPRFGDTPLNQITRQSVKVFVKHLKQHLADSSVASVMSLFSLLMREAVIDRRIPYNPCHGVKVITRRADERPHATPAQVNEIASRIDRFSDQILVITAAYTGMRWGELAGLARTNTHLDDGMLRVDPKVGALHEVAGELYLGPPKTPDSARDVHIPPFLVGLLRQVLDGHDHDQVFCGARGGLLRRSSMSRRVFGPAVNGNQRNGLPPVIAGMHFHDLRHTHKTWLIEDDIPEVAQAQRLGHRLAGVRGIYSHVTPAMRQRIVDALQARWEAHQPGRTANPPIAA</sequence>
<dbReference type="InterPro" id="IPR050808">
    <property type="entry name" value="Phage_Integrase"/>
</dbReference>
<dbReference type="Pfam" id="PF00589">
    <property type="entry name" value="Phage_integrase"/>
    <property type="match status" value="1"/>
</dbReference>
<evidence type="ECO:0000259" key="6">
    <source>
        <dbReference type="PROSITE" id="PS51898"/>
    </source>
</evidence>
<evidence type="ECO:0000256" key="5">
    <source>
        <dbReference type="PROSITE-ProRule" id="PRU01248"/>
    </source>
</evidence>
<evidence type="ECO:0000313" key="8">
    <source>
        <dbReference type="EMBL" id="NJC69856.1"/>
    </source>
</evidence>
<dbReference type="PROSITE" id="PS51898">
    <property type="entry name" value="TYR_RECOMBINASE"/>
    <property type="match status" value="1"/>
</dbReference>
<dbReference type="Proteomes" id="UP000722989">
    <property type="component" value="Unassembled WGS sequence"/>
</dbReference>
<dbReference type="InterPro" id="IPR004107">
    <property type="entry name" value="Integrase_SAM-like_N"/>
</dbReference>